<organism evidence="1 2">
    <name type="scientific">Collinsella intestinalis</name>
    <dbReference type="NCBI Taxonomy" id="147207"/>
    <lineage>
        <taxon>Bacteria</taxon>
        <taxon>Bacillati</taxon>
        <taxon>Actinomycetota</taxon>
        <taxon>Coriobacteriia</taxon>
        <taxon>Coriobacteriales</taxon>
        <taxon>Coriobacteriaceae</taxon>
        <taxon>Collinsella</taxon>
    </lineage>
</organism>
<protein>
    <submittedName>
        <fullName evidence="1">Uncharacterized protein</fullName>
    </submittedName>
</protein>
<dbReference type="AlphaFoldDB" id="A0A414FZP5"/>
<reference evidence="1 2" key="1">
    <citation type="submission" date="2018-08" db="EMBL/GenBank/DDBJ databases">
        <title>A genome reference for cultivated species of the human gut microbiota.</title>
        <authorList>
            <person name="Zou Y."/>
            <person name="Xue W."/>
            <person name="Luo G."/>
        </authorList>
    </citation>
    <scope>NUCLEOTIDE SEQUENCE [LARGE SCALE GENOMIC DNA]</scope>
    <source>
        <strain evidence="1 2">AM30-5LB</strain>
    </source>
</reference>
<dbReference type="EMBL" id="QSJI01000001">
    <property type="protein sequence ID" value="RHD57421.1"/>
    <property type="molecule type" value="Genomic_DNA"/>
</dbReference>
<dbReference type="RefSeq" id="WP_118271224.1">
    <property type="nucleotide sequence ID" value="NZ_QSJI01000001.1"/>
</dbReference>
<accession>A0A414FZP5</accession>
<proteinExistence type="predicted"/>
<name>A0A414FZP5_9ACTN</name>
<comment type="caution">
    <text evidence="1">The sequence shown here is derived from an EMBL/GenBank/DDBJ whole genome shotgun (WGS) entry which is preliminary data.</text>
</comment>
<gene>
    <name evidence="1" type="ORF">DW787_00825</name>
</gene>
<sequence length="66" mass="7337">MLWIMIITFLLTVVASTVIALEYARIDSIAVDYKVEGFEHTVGSFVPIEAVRTNSTVGGEELDKNY</sequence>
<dbReference type="Proteomes" id="UP000286050">
    <property type="component" value="Unassembled WGS sequence"/>
</dbReference>
<evidence type="ECO:0000313" key="1">
    <source>
        <dbReference type="EMBL" id="RHD57421.1"/>
    </source>
</evidence>
<evidence type="ECO:0000313" key="2">
    <source>
        <dbReference type="Proteomes" id="UP000286050"/>
    </source>
</evidence>